<dbReference type="SUPFAM" id="SSF57701">
    <property type="entry name" value="Zn2/Cys6 DNA-binding domain"/>
    <property type="match status" value="1"/>
</dbReference>
<organism evidence="8 9">
    <name type="scientific">Aspergillus avenaceus</name>
    <dbReference type="NCBI Taxonomy" id="36643"/>
    <lineage>
        <taxon>Eukaryota</taxon>
        <taxon>Fungi</taxon>
        <taxon>Dikarya</taxon>
        <taxon>Ascomycota</taxon>
        <taxon>Pezizomycotina</taxon>
        <taxon>Eurotiomycetes</taxon>
        <taxon>Eurotiomycetidae</taxon>
        <taxon>Eurotiales</taxon>
        <taxon>Aspergillaceae</taxon>
        <taxon>Aspergillus</taxon>
        <taxon>Aspergillus subgen. Circumdati</taxon>
    </lineage>
</organism>
<dbReference type="PANTHER" id="PTHR36206">
    <property type="entry name" value="ASPERCRYPTIN BIOSYNTHESIS CLUSTER-SPECIFIC TRANSCRIPTION REGULATOR ATNN-RELATED"/>
    <property type="match status" value="1"/>
</dbReference>
<dbReference type="GO" id="GO:0009893">
    <property type="term" value="P:positive regulation of metabolic process"/>
    <property type="evidence" value="ECO:0007669"/>
    <property type="project" value="UniProtKB-ARBA"/>
</dbReference>
<dbReference type="InterPro" id="IPR021858">
    <property type="entry name" value="Fun_TF"/>
</dbReference>
<evidence type="ECO:0000256" key="2">
    <source>
        <dbReference type="ARBA" id="ARBA00022833"/>
    </source>
</evidence>
<keyword evidence="9" id="KW-1185">Reference proteome</keyword>
<evidence type="ECO:0000256" key="1">
    <source>
        <dbReference type="ARBA" id="ARBA00022723"/>
    </source>
</evidence>
<keyword evidence="5" id="KW-0804">Transcription</keyword>
<dbReference type="InterPro" id="IPR001138">
    <property type="entry name" value="Zn2Cys6_DnaBD"/>
</dbReference>
<dbReference type="Pfam" id="PF11951">
    <property type="entry name" value="Fungal_trans_2"/>
    <property type="match status" value="1"/>
</dbReference>
<dbReference type="CDD" id="cd00067">
    <property type="entry name" value="GAL4"/>
    <property type="match status" value="1"/>
</dbReference>
<keyword evidence="2" id="KW-0862">Zinc</keyword>
<gene>
    <name evidence="8" type="ORF">BDV25DRAFT_149906</name>
</gene>
<evidence type="ECO:0000256" key="5">
    <source>
        <dbReference type="ARBA" id="ARBA00023163"/>
    </source>
</evidence>
<evidence type="ECO:0000259" key="7">
    <source>
        <dbReference type="PROSITE" id="PS50048"/>
    </source>
</evidence>
<dbReference type="PANTHER" id="PTHR36206:SF12">
    <property type="entry name" value="ASPERCRYPTIN BIOSYNTHESIS CLUSTER-SPECIFIC TRANSCRIPTION REGULATOR ATNN-RELATED"/>
    <property type="match status" value="1"/>
</dbReference>
<reference evidence="8 9" key="1">
    <citation type="submission" date="2019-04" db="EMBL/GenBank/DDBJ databases">
        <title>Friends and foes A comparative genomics study of 23 Aspergillus species from section Flavi.</title>
        <authorList>
            <consortium name="DOE Joint Genome Institute"/>
            <person name="Kjaerbolling I."/>
            <person name="Vesth T."/>
            <person name="Frisvad J.C."/>
            <person name="Nybo J.L."/>
            <person name="Theobald S."/>
            <person name="Kildgaard S."/>
            <person name="Isbrandt T."/>
            <person name="Kuo A."/>
            <person name="Sato A."/>
            <person name="Lyhne E.K."/>
            <person name="Kogle M.E."/>
            <person name="Wiebenga A."/>
            <person name="Kun R.S."/>
            <person name="Lubbers R.J."/>
            <person name="Makela M.R."/>
            <person name="Barry K."/>
            <person name="Chovatia M."/>
            <person name="Clum A."/>
            <person name="Daum C."/>
            <person name="Haridas S."/>
            <person name="He G."/>
            <person name="LaButti K."/>
            <person name="Lipzen A."/>
            <person name="Mondo S."/>
            <person name="Riley R."/>
            <person name="Salamov A."/>
            <person name="Simmons B.A."/>
            <person name="Magnuson J.K."/>
            <person name="Henrissat B."/>
            <person name="Mortensen U.H."/>
            <person name="Larsen T.O."/>
            <person name="Devries R.P."/>
            <person name="Grigoriev I.V."/>
            <person name="Machida M."/>
            <person name="Baker S.E."/>
            <person name="Andersen M.R."/>
        </authorList>
    </citation>
    <scope>NUCLEOTIDE SEQUENCE [LARGE SCALE GENOMIC DNA]</scope>
    <source>
        <strain evidence="8 9">IBT 18842</strain>
    </source>
</reference>
<feature type="domain" description="Zn(2)-C6 fungal-type" evidence="7">
    <location>
        <begin position="21"/>
        <end position="49"/>
    </location>
</feature>
<dbReference type="Gene3D" id="4.10.240.10">
    <property type="entry name" value="Zn(2)-C6 fungal-type DNA-binding domain"/>
    <property type="match status" value="1"/>
</dbReference>
<dbReference type="SMART" id="SM00066">
    <property type="entry name" value="GAL4"/>
    <property type="match status" value="1"/>
</dbReference>
<dbReference type="PROSITE" id="PS00463">
    <property type="entry name" value="ZN2_CY6_FUNGAL_1"/>
    <property type="match status" value="1"/>
</dbReference>
<evidence type="ECO:0000313" key="9">
    <source>
        <dbReference type="Proteomes" id="UP000325780"/>
    </source>
</evidence>
<keyword evidence="4" id="KW-0238">DNA-binding</keyword>
<dbReference type="Pfam" id="PF00172">
    <property type="entry name" value="Zn_clus"/>
    <property type="match status" value="1"/>
</dbReference>
<dbReference type="AlphaFoldDB" id="A0A5N6U4A3"/>
<dbReference type="GO" id="GO:0008270">
    <property type="term" value="F:zinc ion binding"/>
    <property type="evidence" value="ECO:0007669"/>
    <property type="project" value="InterPro"/>
</dbReference>
<keyword evidence="1" id="KW-0479">Metal-binding</keyword>
<evidence type="ECO:0000256" key="4">
    <source>
        <dbReference type="ARBA" id="ARBA00023125"/>
    </source>
</evidence>
<dbReference type="PROSITE" id="PS50048">
    <property type="entry name" value="ZN2_CY6_FUNGAL_2"/>
    <property type="match status" value="1"/>
</dbReference>
<dbReference type="OrthoDB" id="2593732at2759"/>
<proteinExistence type="predicted"/>
<protein>
    <recommendedName>
        <fullName evidence="7">Zn(2)-C6 fungal-type domain-containing protein</fullName>
    </recommendedName>
</protein>
<evidence type="ECO:0000256" key="6">
    <source>
        <dbReference type="ARBA" id="ARBA00023242"/>
    </source>
</evidence>
<dbReference type="GO" id="GO:0003677">
    <property type="term" value="F:DNA binding"/>
    <property type="evidence" value="ECO:0007669"/>
    <property type="project" value="UniProtKB-KW"/>
</dbReference>
<name>A0A5N6U4A3_ASPAV</name>
<keyword evidence="3" id="KW-0805">Transcription regulation</keyword>
<evidence type="ECO:0000256" key="3">
    <source>
        <dbReference type="ARBA" id="ARBA00023015"/>
    </source>
</evidence>
<dbReference type="EMBL" id="ML742042">
    <property type="protein sequence ID" value="KAE8153239.1"/>
    <property type="molecule type" value="Genomic_DNA"/>
</dbReference>
<dbReference type="InterPro" id="IPR036864">
    <property type="entry name" value="Zn2-C6_fun-type_DNA-bd_sf"/>
</dbReference>
<dbReference type="GO" id="GO:0000981">
    <property type="term" value="F:DNA-binding transcription factor activity, RNA polymerase II-specific"/>
    <property type="evidence" value="ECO:0007669"/>
    <property type="project" value="InterPro"/>
</dbReference>
<sequence>MVLDPINAQRQRAFHRRSRFGCRTCRARHVKCDETPGACVKCTSTGRTCEGYDIFPPRAVVTKVATPSQNLTLPGTSSGQRRWFHFFRNRTMPMLIGYYDSELWQQIVLQVSQGEPAVFHAVVALGVLQQDTEASRNRRGLKRSMSRDRYFALEQYSRSISILSQRLSSNDPLVREIALVCCLIFTLFEFVQDNYATALSHLESGLRILARQNGSEARSSISAGLYEHKANYCTMEDALARAFSRLDVQAAHFDSSSNTSLLPADINIADITYDRLDLRSIQDAKEKLDPIINNVFRFRTTCDTTLRDELGDHATLYVQHARMRANMKDHIMAFQRLISRSPPQTTRNIRSVDLILQHHLVIMVVLDTVLSLSEMVYDQYIPQMEKAVNISERIIDSMKAEYGPELPTILLDMGVILCLSWISLKCRDVGVRIRALNLLRVWPHREGPNVSTAFLCSCREAVEMEVDAADPVTGFIPELSRVRFISTQKSKDSHHAVLLYAMSDPEKKQLDVLQREFVIE</sequence>
<dbReference type="Proteomes" id="UP000325780">
    <property type="component" value="Unassembled WGS sequence"/>
</dbReference>
<evidence type="ECO:0000313" key="8">
    <source>
        <dbReference type="EMBL" id="KAE8153239.1"/>
    </source>
</evidence>
<keyword evidence="6" id="KW-0539">Nucleus</keyword>
<accession>A0A5N6U4A3</accession>
<dbReference type="InterPro" id="IPR052360">
    <property type="entry name" value="Transcr_Regulatory_Proteins"/>
</dbReference>